<organism evidence="2">
    <name type="scientific">Solibacter usitatus (strain Ellin6076)</name>
    <dbReference type="NCBI Taxonomy" id="234267"/>
    <lineage>
        <taxon>Bacteria</taxon>
        <taxon>Pseudomonadati</taxon>
        <taxon>Acidobacteriota</taxon>
        <taxon>Terriglobia</taxon>
        <taxon>Bryobacterales</taxon>
        <taxon>Solibacteraceae</taxon>
        <taxon>Candidatus Solibacter</taxon>
    </lineage>
</organism>
<accession>Q02AL7</accession>
<keyword evidence="1" id="KW-0732">Signal</keyword>
<name>Q02AL7_SOLUE</name>
<evidence type="ECO:0000313" key="2">
    <source>
        <dbReference type="EMBL" id="ABJ81899.1"/>
    </source>
</evidence>
<feature type="signal peptide" evidence="1">
    <location>
        <begin position="1"/>
        <end position="27"/>
    </location>
</feature>
<feature type="chain" id="PRO_5004163318" evidence="1">
    <location>
        <begin position="28"/>
        <end position="115"/>
    </location>
</feature>
<protein>
    <submittedName>
        <fullName evidence="2">Uncharacterized protein</fullName>
    </submittedName>
</protein>
<dbReference type="STRING" id="234267.Acid_0900"/>
<dbReference type="AlphaFoldDB" id="Q02AL7"/>
<gene>
    <name evidence="2" type="ordered locus">Acid_0900</name>
</gene>
<reference evidence="2" key="1">
    <citation type="submission" date="2006-10" db="EMBL/GenBank/DDBJ databases">
        <title>Complete sequence of Solibacter usitatus Ellin6076.</title>
        <authorList>
            <consortium name="US DOE Joint Genome Institute"/>
            <person name="Copeland A."/>
            <person name="Lucas S."/>
            <person name="Lapidus A."/>
            <person name="Barry K."/>
            <person name="Detter J.C."/>
            <person name="Glavina del Rio T."/>
            <person name="Hammon N."/>
            <person name="Israni S."/>
            <person name="Dalin E."/>
            <person name="Tice H."/>
            <person name="Pitluck S."/>
            <person name="Thompson L.S."/>
            <person name="Brettin T."/>
            <person name="Bruce D."/>
            <person name="Han C."/>
            <person name="Tapia R."/>
            <person name="Gilna P."/>
            <person name="Schmutz J."/>
            <person name="Larimer F."/>
            <person name="Land M."/>
            <person name="Hauser L."/>
            <person name="Kyrpides N."/>
            <person name="Mikhailova N."/>
            <person name="Janssen P.H."/>
            <person name="Kuske C.R."/>
            <person name="Richardson P."/>
        </authorList>
    </citation>
    <scope>NUCLEOTIDE SEQUENCE</scope>
    <source>
        <strain evidence="2">Ellin6076</strain>
    </source>
</reference>
<dbReference type="InParanoid" id="Q02AL7"/>
<proteinExistence type="predicted"/>
<dbReference type="EMBL" id="CP000473">
    <property type="protein sequence ID" value="ABJ81899.1"/>
    <property type="molecule type" value="Genomic_DNA"/>
</dbReference>
<evidence type="ECO:0000256" key="1">
    <source>
        <dbReference type="SAM" id="SignalP"/>
    </source>
</evidence>
<dbReference type="HOGENOM" id="CLU_2107407_0_0_0"/>
<dbReference type="KEGG" id="sus:Acid_0900"/>
<dbReference type="PROSITE" id="PS51257">
    <property type="entry name" value="PROKAR_LIPOPROTEIN"/>
    <property type="match status" value="1"/>
</dbReference>
<sequence length="115" mass="12098" precursor="true">MRRFSPIRSCAALMVVCGLLLGGIAQAASSAGTGCEQSHRQESVQRLGNRATIAAAPRNARVRSVLFHRIQAEGPAAFAALPLPSASQAFAVQPRLVLRSVAATPHSGRSPPRFL</sequence>